<keyword evidence="4 6" id="KW-0698">rRNA processing</keyword>
<dbReference type="PANTHER" id="PTHR21738:SF0">
    <property type="entry name" value="RIBOSOMAL RNA PROCESSING PROTEIN 36 HOMOLOG"/>
    <property type="match status" value="1"/>
</dbReference>
<evidence type="ECO:0000256" key="4">
    <source>
        <dbReference type="ARBA" id="ARBA00022552"/>
    </source>
</evidence>
<sequence>MEHEEPRDDEEERTKIRDELSTMSFEELQKLKEKLGTKVYNEAMFGKREVHRNRFKRENKNRPREMSSKKPVPVLQQVLPVTKKPPRDPRFDSLCGEFNEKAFKAAYGFISEYKRSELKQLKEELKTTTDPTRKSQIKYLVQRMENQFREIERQKKKQAREEEEKTAQIEAMKEGKTPYFRKKVEKRMVDLIDQYEELKKKGKVSKKIEKYRQKIVVKNRKKISGNQGGLEYRS</sequence>
<dbReference type="PANTHER" id="PTHR21738">
    <property type="entry name" value="RIBOSOMAL RNA PROCESSING PROTEIN 36 HOMOLOG"/>
    <property type="match status" value="1"/>
</dbReference>
<dbReference type="GO" id="GO:0030686">
    <property type="term" value="C:90S preribosome"/>
    <property type="evidence" value="ECO:0007669"/>
    <property type="project" value="TreeGrafter"/>
</dbReference>
<dbReference type="GO" id="GO:0000462">
    <property type="term" value="P:maturation of SSU-rRNA from tricistronic rRNA transcript (SSU-rRNA, 5.8S rRNA, LSU-rRNA)"/>
    <property type="evidence" value="ECO:0007669"/>
    <property type="project" value="TreeGrafter"/>
</dbReference>
<dbReference type="RefSeq" id="XP_034249381.1">
    <property type="nucleotide sequence ID" value="XM_034393490.1"/>
</dbReference>
<dbReference type="OrthoDB" id="448446at2759"/>
<keyword evidence="5 6" id="KW-0539">Nucleus</keyword>
<comment type="subunit">
    <text evidence="6">Associates with 90S and pre-40S pre-ribosomal particles.</text>
</comment>
<dbReference type="InParanoid" id="A0A6P8ZX32"/>
<feature type="region of interest" description="Disordered" evidence="8">
    <location>
        <begin position="1"/>
        <end position="20"/>
    </location>
</feature>
<dbReference type="InterPro" id="IPR009292">
    <property type="entry name" value="RRP36"/>
</dbReference>
<feature type="compositionally biased region" description="Basic and acidic residues" evidence="8">
    <location>
        <begin position="56"/>
        <end position="68"/>
    </location>
</feature>
<dbReference type="FunCoup" id="A0A6P8ZX32">
    <property type="interactions" value="1428"/>
</dbReference>
<evidence type="ECO:0000256" key="8">
    <source>
        <dbReference type="SAM" id="MobiDB-lite"/>
    </source>
</evidence>
<keyword evidence="7" id="KW-0175">Coiled coil</keyword>
<keyword evidence="9" id="KW-1185">Reference proteome</keyword>
<comment type="similarity">
    <text evidence="2 6">Belongs to the RRP36 family.</text>
</comment>
<reference evidence="10" key="1">
    <citation type="submission" date="2025-08" db="UniProtKB">
        <authorList>
            <consortium name="RefSeq"/>
        </authorList>
    </citation>
    <scope>IDENTIFICATION</scope>
    <source>
        <tissue evidence="10">Total insect</tissue>
    </source>
</reference>
<comment type="subcellular location">
    <subcellularLocation>
        <location evidence="1 6">Nucleus</location>
        <location evidence="1 6">Nucleolus</location>
    </subcellularLocation>
</comment>
<evidence type="ECO:0000313" key="9">
    <source>
        <dbReference type="Proteomes" id="UP000515158"/>
    </source>
</evidence>
<accession>A0A6P8ZX32</accession>
<protein>
    <recommendedName>
        <fullName evidence="6">rRNA biogenesis protein RRP36</fullName>
    </recommendedName>
</protein>
<dbReference type="KEGG" id="tpal:117650238"/>
<dbReference type="Pfam" id="PF06102">
    <property type="entry name" value="RRP36"/>
    <property type="match status" value="1"/>
</dbReference>
<feature type="compositionally biased region" description="Low complexity" evidence="8">
    <location>
        <begin position="71"/>
        <end position="81"/>
    </location>
</feature>
<dbReference type="GO" id="GO:0005730">
    <property type="term" value="C:nucleolus"/>
    <property type="evidence" value="ECO:0007669"/>
    <property type="project" value="UniProtKB-SubCell"/>
</dbReference>
<name>A0A6P8ZX32_THRPL</name>
<feature type="coiled-coil region" evidence="7">
    <location>
        <begin position="134"/>
        <end position="201"/>
    </location>
</feature>
<evidence type="ECO:0000256" key="1">
    <source>
        <dbReference type="ARBA" id="ARBA00004604"/>
    </source>
</evidence>
<dbReference type="Proteomes" id="UP000515158">
    <property type="component" value="Unplaced"/>
</dbReference>
<evidence type="ECO:0000313" key="10">
    <source>
        <dbReference type="RefSeq" id="XP_034249381.1"/>
    </source>
</evidence>
<evidence type="ECO:0000256" key="2">
    <source>
        <dbReference type="ARBA" id="ARBA00009418"/>
    </source>
</evidence>
<evidence type="ECO:0000256" key="7">
    <source>
        <dbReference type="SAM" id="Coils"/>
    </source>
</evidence>
<evidence type="ECO:0000256" key="5">
    <source>
        <dbReference type="ARBA" id="ARBA00023242"/>
    </source>
</evidence>
<keyword evidence="3 6" id="KW-0690">Ribosome biogenesis</keyword>
<proteinExistence type="inferred from homology"/>
<feature type="region of interest" description="Disordered" evidence="8">
    <location>
        <begin position="51"/>
        <end position="93"/>
    </location>
</feature>
<evidence type="ECO:0000256" key="3">
    <source>
        <dbReference type="ARBA" id="ARBA00022517"/>
    </source>
</evidence>
<evidence type="ECO:0000256" key="6">
    <source>
        <dbReference type="RuleBase" id="RU368027"/>
    </source>
</evidence>
<gene>
    <name evidence="10" type="primary">LOC117650238</name>
</gene>
<dbReference type="GeneID" id="117650238"/>
<comment type="function">
    <text evidence="6">Component of the 90S pre-ribosome involved in the maturation of rRNAs. Required for early cleavages of the pre-RNAs in the 40S ribosomal subunit maturation pathway.</text>
</comment>
<keyword evidence="6" id="KW-0687">Ribonucleoprotein</keyword>
<organism evidence="10">
    <name type="scientific">Thrips palmi</name>
    <name type="common">Melon thrips</name>
    <dbReference type="NCBI Taxonomy" id="161013"/>
    <lineage>
        <taxon>Eukaryota</taxon>
        <taxon>Metazoa</taxon>
        <taxon>Ecdysozoa</taxon>
        <taxon>Arthropoda</taxon>
        <taxon>Hexapoda</taxon>
        <taxon>Insecta</taxon>
        <taxon>Pterygota</taxon>
        <taxon>Neoptera</taxon>
        <taxon>Paraneoptera</taxon>
        <taxon>Thysanoptera</taxon>
        <taxon>Terebrantia</taxon>
        <taxon>Thripoidea</taxon>
        <taxon>Thripidae</taxon>
        <taxon>Thrips</taxon>
    </lineage>
</organism>
<dbReference type="AlphaFoldDB" id="A0A6P8ZX32"/>